<organism evidence="1">
    <name type="scientific">viral metagenome</name>
    <dbReference type="NCBI Taxonomy" id="1070528"/>
    <lineage>
        <taxon>unclassified sequences</taxon>
        <taxon>metagenomes</taxon>
        <taxon>organismal metagenomes</taxon>
    </lineage>
</organism>
<protein>
    <recommendedName>
        <fullName evidence="2">Cupin</fullName>
    </recommendedName>
</protein>
<dbReference type="InterPro" id="IPR011051">
    <property type="entry name" value="RmlC_Cupin_sf"/>
</dbReference>
<dbReference type="AlphaFoldDB" id="A0A6C0II80"/>
<sequence length="232" mass="26864">MNLYVDIDNTICITPAEGNDKYERAVPLMERIADINRMYDEGKTITYWTARGQASKKDYTALTVKQLAEWGCKYHSLKMNKPSYDLFVDDKCCHSDSFWKKPLSEYQAHGQTAKRAQMVQKGWGHEIVFVNNEKYCGKILHFHKGGKFSMHYHMQKQETWYVDSGVFMFHYIDTATATIVTQHLMVGDVITNQIGQPHQLICEEEGDIFEVSTTHHDSDSYRIFKGDSQLNV</sequence>
<dbReference type="SUPFAM" id="SSF51182">
    <property type="entry name" value="RmlC-like cupins"/>
    <property type="match status" value="1"/>
</dbReference>
<dbReference type="EMBL" id="MN740186">
    <property type="protein sequence ID" value="QHT92499.1"/>
    <property type="molecule type" value="Genomic_DNA"/>
</dbReference>
<name>A0A6C0II80_9ZZZZ</name>
<dbReference type="Gene3D" id="3.40.50.1000">
    <property type="entry name" value="HAD superfamily/HAD-like"/>
    <property type="match status" value="1"/>
</dbReference>
<dbReference type="InterPro" id="IPR014710">
    <property type="entry name" value="RmlC-like_jellyroll"/>
</dbReference>
<evidence type="ECO:0008006" key="2">
    <source>
        <dbReference type="Google" id="ProtNLM"/>
    </source>
</evidence>
<dbReference type="InterPro" id="IPR023214">
    <property type="entry name" value="HAD_sf"/>
</dbReference>
<accession>A0A6C0II80</accession>
<proteinExistence type="predicted"/>
<dbReference type="Gene3D" id="2.60.120.10">
    <property type="entry name" value="Jelly Rolls"/>
    <property type="match status" value="1"/>
</dbReference>
<dbReference type="SUPFAM" id="SSF56784">
    <property type="entry name" value="HAD-like"/>
    <property type="match status" value="1"/>
</dbReference>
<evidence type="ECO:0000313" key="1">
    <source>
        <dbReference type="EMBL" id="QHT92499.1"/>
    </source>
</evidence>
<dbReference type="InterPro" id="IPR036412">
    <property type="entry name" value="HAD-like_sf"/>
</dbReference>
<reference evidence="1" key="1">
    <citation type="journal article" date="2020" name="Nature">
        <title>Giant virus diversity and host interactions through global metagenomics.</title>
        <authorList>
            <person name="Schulz F."/>
            <person name="Roux S."/>
            <person name="Paez-Espino D."/>
            <person name="Jungbluth S."/>
            <person name="Walsh D.A."/>
            <person name="Denef V.J."/>
            <person name="McMahon K.D."/>
            <person name="Konstantinidis K.T."/>
            <person name="Eloe-Fadrosh E.A."/>
            <person name="Kyrpides N.C."/>
            <person name="Woyke T."/>
        </authorList>
    </citation>
    <scope>NUCLEOTIDE SEQUENCE</scope>
    <source>
        <strain evidence="1">GVMAG-M-3300023184-88</strain>
    </source>
</reference>